<dbReference type="AlphaFoldDB" id="A0A840E6C6"/>
<feature type="chain" id="PRO_5032934405" evidence="3">
    <location>
        <begin position="27"/>
        <end position="364"/>
    </location>
</feature>
<organism evidence="4 5">
    <name type="scientific">Neolewinella aquimaris</name>
    <dbReference type="NCBI Taxonomy" id="1835722"/>
    <lineage>
        <taxon>Bacteria</taxon>
        <taxon>Pseudomonadati</taxon>
        <taxon>Bacteroidota</taxon>
        <taxon>Saprospiria</taxon>
        <taxon>Saprospirales</taxon>
        <taxon>Lewinellaceae</taxon>
        <taxon>Neolewinella</taxon>
    </lineage>
</organism>
<comment type="subcellular location">
    <subcellularLocation>
        <location evidence="1">Secreted</location>
    </subcellularLocation>
</comment>
<dbReference type="SUPFAM" id="SSF101898">
    <property type="entry name" value="NHL repeat"/>
    <property type="match status" value="1"/>
</dbReference>
<dbReference type="Proteomes" id="UP000576209">
    <property type="component" value="Unassembled WGS sequence"/>
</dbReference>
<gene>
    <name evidence="4" type="ORF">GGR28_002128</name>
</gene>
<proteinExistence type="predicted"/>
<keyword evidence="2" id="KW-0964">Secreted</keyword>
<evidence type="ECO:0000313" key="5">
    <source>
        <dbReference type="Proteomes" id="UP000576209"/>
    </source>
</evidence>
<evidence type="ECO:0000256" key="1">
    <source>
        <dbReference type="ARBA" id="ARBA00004613"/>
    </source>
</evidence>
<dbReference type="InterPro" id="IPR011042">
    <property type="entry name" value="6-blade_b-propeller_TolB-like"/>
</dbReference>
<keyword evidence="3" id="KW-0732">Signal</keyword>
<dbReference type="PANTHER" id="PTHR10009">
    <property type="entry name" value="PROTEIN YELLOW-RELATED"/>
    <property type="match status" value="1"/>
</dbReference>
<sequence length="364" mass="39641">MSFINYKIAPAILIALAMLLSSCRNQGPGEELNNSTRTEDSSTETLELVAEIEGVQVTGVTVTDEGRVFATFPRWRKGVPYTLAEIVDGQPRPYPSPDLNAWDIGQEPGDKLVNVQSAVAVGDTLYVADTRNPLIQVLIAPPLIHLYDLATDKLLRTYELTPGTTVPKTYVNDLRIDRGRQQVYFTDSGQGGLMVLDLETGNSWRVLDGHPAVQATLDSLVIAGKPWKRKIPSDGIALDAINDRLLFHALSGYTLYAIPLSVLSDPEARNLGDAVETIATTPAPDGMWRTGGRTIMADLEKQAVVSVTDGGSVATLVAGPRVGWADTFSEYDGYLYFTNSKLPEADSTVANMTFPIWRMLLPTE</sequence>
<keyword evidence="5" id="KW-1185">Reference proteome</keyword>
<reference evidence="4 5" key="1">
    <citation type="submission" date="2020-08" db="EMBL/GenBank/DDBJ databases">
        <title>Genomic Encyclopedia of Type Strains, Phase IV (KMG-IV): sequencing the most valuable type-strain genomes for metagenomic binning, comparative biology and taxonomic classification.</title>
        <authorList>
            <person name="Goeker M."/>
        </authorList>
    </citation>
    <scope>NUCLEOTIDE SEQUENCE [LARGE SCALE GENOMIC DNA]</scope>
    <source>
        <strain evidence="4 5">DSM 105137</strain>
    </source>
</reference>
<dbReference type="PANTHER" id="PTHR10009:SF18">
    <property type="entry name" value="PROTEIN YELLOW-LIKE PROTEIN"/>
    <property type="match status" value="1"/>
</dbReference>
<protein>
    <submittedName>
        <fullName evidence="4">Sugar lactone lactonase YvrE</fullName>
    </submittedName>
</protein>
<dbReference type="EMBL" id="JACIFF010000005">
    <property type="protein sequence ID" value="MBB4079503.1"/>
    <property type="molecule type" value="Genomic_DNA"/>
</dbReference>
<dbReference type="RefSeq" id="WP_183495754.1">
    <property type="nucleotide sequence ID" value="NZ_JACIFF010000005.1"/>
</dbReference>
<name>A0A840E6C6_9BACT</name>
<evidence type="ECO:0000313" key="4">
    <source>
        <dbReference type="EMBL" id="MBB4079503.1"/>
    </source>
</evidence>
<dbReference type="Gene3D" id="2.120.10.30">
    <property type="entry name" value="TolB, C-terminal domain"/>
    <property type="match status" value="1"/>
</dbReference>
<feature type="signal peptide" evidence="3">
    <location>
        <begin position="1"/>
        <end position="26"/>
    </location>
</feature>
<comment type="caution">
    <text evidence="4">The sequence shown here is derived from an EMBL/GenBank/DDBJ whole genome shotgun (WGS) entry which is preliminary data.</text>
</comment>
<evidence type="ECO:0000256" key="2">
    <source>
        <dbReference type="ARBA" id="ARBA00022525"/>
    </source>
</evidence>
<evidence type="ECO:0000256" key="3">
    <source>
        <dbReference type="SAM" id="SignalP"/>
    </source>
</evidence>
<dbReference type="Pfam" id="PF03022">
    <property type="entry name" value="MRJP"/>
    <property type="match status" value="1"/>
</dbReference>
<accession>A0A840E6C6</accession>
<dbReference type="PROSITE" id="PS51257">
    <property type="entry name" value="PROKAR_LIPOPROTEIN"/>
    <property type="match status" value="1"/>
</dbReference>
<dbReference type="GO" id="GO:0005576">
    <property type="term" value="C:extracellular region"/>
    <property type="evidence" value="ECO:0007669"/>
    <property type="project" value="UniProtKB-SubCell"/>
</dbReference>
<dbReference type="InterPro" id="IPR017996">
    <property type="entry name" value="MRJP/yellow-related"/>
</dbReference>